<dbReference type="InterPro" id="IPR008312">
    <property type="entry name" value="T6SS_TssB1"/>
</dbReference>
<dbReference type="PANTHER" id="PTHR35565:SF3">
    <property type="entry name" value="TYPE VI SECRETION SYSTEM SHEATH PROTEIN TSSC1"/>
    <property type="match status" value="1"/>
</dbReference>
<evidence type="ECO:0000313" key="2">
    <source>
        <dbReference type="EMBL" id="TCJ20409.1"/>
    </source>
</evidence>
<dbReference type="Pfam" id="PF05591">
    <property type="entry name" value="T6SS_VipA"/>
    <property type="match status" value="1"/>
</dbReference>
<dbReference type="InterPro" id="IPR044031">
    <property type="entry name" value="TssC1_N"/>
</dbReference>
<proteinExistence type="predicted"/>
<dbReference type="Proteomes" id="UP000295443">
    <property type="component" value="Unassembled WGS sequence"/>
</dbReference>
<dbReference type="RefSeq" id="WP_131444347.1">
    <property type="nucleotide sequence ID" value="NZ_SJZB01000001.1"/>
</dbReference>
<sequence>MTGGRLDFAFQFGTGEAPEADAGDERLSILVLADLAGNRERELSLAARTPVSIDVDNAERVLARFAPALSLAVADPDGGARRVELTFASLDDFHPDNLFRHSAAFADLRGLREELGDPASFARAAAALGLAAGAVPATAGIPAESDSDMLTRLLGRAPEPAQPASPGLVDRLVREAVADHVVPDAPLGRDEAYAHLDRLIAGRMRAILHHPDFQRLEAAWRGVWKLATELDTDNAVRLAVLDLRRAELAADLAVPAGDLSGTAMARLLGGAGAALDEGARWSLLVADFGFGPEVTDVALLAALGTLAGRVGAPLLGGADARVLGVADLADLAPAAQWQPASAPALAAWQALRRSPAAGWLGLALPRVLVRLPYGAGGEAVEAFAFEELADGSGHAGYLWGNPAYALAWLVGQGWGEEGAGMDVSARLNVTDLPSHVVRDADGEPRQQACAEFYLSDSAAEAILARGVMPLISFRGRNYARLLRWQSLADPARGLPGVLAG</sequence>
<dbReference type="OrthoDB" id="9764000at2"/>
<dbReference type="PANTHER" id="PTHR35565">
    <property type="entry name" value="CYTOPLASMIC PROTEIN-RELATED"/>
    <property type="match status" value="1"/>
</dbReference>
<name>A0A4R1BRK3_9PROT</name>
<comment type="caution">
    <text evidence="2">The sequence shown here is derived from an EMBL/GenBank/DDBJ whole genome shotgun (WGS) entry which is preliminary data.</text>
</comment>
<dbReference type="AlphaFoldDB" id="A0A4R1BRK3"/>
<organism evidence="2 3">
    <name type="scientific">Parasulfuritortus cantonensis</name>
    <dbReference type="NCBI Taxonomy" id="2528202"/>
    <lineage>
        <taxon>Bacteria</taxon>
        <taxon>Pseudomonadati</taxon>
        <taxon>Pseudomonadota</taxon>
        <taxon>Betaproteobacteria</taxon>
        <taxon>Nitrosomonadales</taxon>
        <taxon>Thiobacillaceae</taxon>
        <taxon>Parasulfuritortus</taxon>
    </lineage>
</organism>
<gene>
    <name evidence="2" type="ORF">EZJ19_00500</name>
</gene>
<evidence type="ECO:0000313" key="3">
    <source>
        <dbReference type="Proteomes" id="UP000295443"/>
    </source>
</evidence>
<protein>
    <recommendedName>
        <fullName evidence="1">TssC1 N-terminal domain-containing protein</fullName>
    </recommendedName>
</protein>
<evidence type="ECO:0000259" key="1">
    <source>
        <dbReference type="Pfam" id="PF05943"/>
    </source>
</evidence>
<dbReference type="InterPro" id="IPR010269">
    <property type="entry name" value="T6SS_TssC-like"/>
</dbReference>
<dbReference type="Pfam" id="PF05943">
    <property type="entry name" value="VipB"/>
    <property type="match status" value="1"/>
</dbReference>
<feature type="domain" description="TssC1 N-terminal" evidence="1">
    <location>
        <begin position="191"/>
        <end position="486"/>
    </location>
</feature>
<accession>A0A4R1BRK3</accession>
<reference evidence="2 3" key="1">
    <citation type="submission" date="2019-03" db="EMBL/GenBank/DDBJ databases">
        <title>Genome sequence of Thiobacillaceae bacterium LSR1, a sulfur-oxidizing bacterium isolated from freshwater sediment.</title>
        <authorList>
            <person name="Li S."/>
        </authorList>
    </citation>
    <scope>NUCLEOTIDE SEQUENCE [LARGE SCALE GENOMIC DNA]</scope>
    <source>
        <strain evidence="2 3">LSR1</strain>
    </source>
</reference>
<keyword evidence="3" id="KW-1185">Reference proteome</keyword>
<dbReference type="EMBL" id="SJZB01000001">
    <property type="protein sequence ID" value="TCJ20409.1"/>
    <property type="molecule type" value="Genomic_DNA"/>
</dbReference>